<protein>
    <submittedName>
        <fullName evidence="1">Uncharacterized protein</fullName>
    </submittedName>
</protein>
<gene>
    <name evidence="1" type="ORF">MNBD_ALPHA04-1159</name>
</gene>
<sequence>MSHKNQTQTDISNLTDPVSGAENFLRWSSTAILRGGRVTKSRGIVASYPPELGLVSAGSGNAADGGQGSLTLSLARRLLRWSVAPIALLAAQSPAFAQDACVEVALGEFVCEDNGDPATTEQSITGDNVTVTIEDGFDIDTSISGVLGLNVDVVDGIAITQAGTSSITGGVLIENVIGAAGGGALNVTFGDVNGGVTIFHTGADSVLDTSAGTVSSLSSGIFTITDGSGDAAITTGDVIGGTNAIGIGIYSINRSGSLTIDSSAGTVSGGYRGIRAENFGSGALSITTANVDGEIEARNYGTDLTIDTSAGAVTGGEDGIDARNEGAGDTIITTADVTGTGIIGVRVFNAETAGNMVVDTTAGSVNANRVGIQATSRGSGDTIITTADVTANDGSEGTGIS</sequence>
<evidence type="ECO:0000313" key="1">
    <source>
        <dbReference type="EMBL" id="VAW03744.1"/>
    </source>
</evidence>
<dbReference type="AlphaFoldDB" id="A0A3B0T4J3"/>
<feature type="non-terminal residue" evidence="1">
    <location>
        <position position="401"/>
    </location>
</feature>
<reference evidence="1" key="1">
    <citation type="submission" date="2018-06" db="EMBL/GenBank/DDBJ databases">
        <authorList>
            <person name="Zhirakovskaya E."/>
        </authorList>
    </citation>
    <scope>NUCLEOTIDE SEQUENCE</scope>
</reference>
<name>A0A3B0T4J3_9ZZZZ</name>
<organism evidence="1">
    <name type="scientific">hydrothermal vent metagenome</name>
    <dbReference type="NCBI Taxonomy" id="652676"/>
    <lineage>
        <taxon>unclassified sequences</taxon>
        <taxon>metagenomes</taxon>
        <taxon>ecological metagenomes</taxon>
    </lineage>
</organism>
<accession>A0A3B0T4J3</accession>
<dbReference type="EMBL" id="UOEF01000381">
    <property type="protein sequence ID" value="VAW03744.1"/>
    <property type="molecule type" value="Genomic_DNA"/>
</dbReference>
<proteinExistence type="predicted"/>